<keyword evidence="11" id="KW-1185">Reference proteome</keyword>
<dbReference type="Gene3D" id="2.40.110.10">
    <property type="entry name" value="Butyryl-CoA Dehydrogenase, subunit A, domain 2"/>
    <property type="match status" value="1"/>
</dbReference>
<evidence type="ECO:0000256" key="3">
    <source>
        <dbReference type="ARBA" id="ARBA00022630"/>
    </source>
</evidence>
<evidence type="ECO:0000259" key="9">
    <source>
        <dbReference type="Pfam" id="PF21263"/>
    </source>
</evidence>
<dbReference type="PROSITE" id="PS00072">
    <property type="entry name" value="ACYL_COA_DH_1"/>
    <property type="match status" value="1"/>
</dbReference>
<proteinExistence type="inferred from homology"/>
<reference evidence="10 11" key="1">
    <citation type="submission" date="2019-01" db="EMBL/GenBank/DDBJ databases">
        <title>Lujinxingia litoralis gen. nov., sp. nov. and Lujinxingia sediminis gen. nov., sp. nov., new members in the order Bradymonadales, isolated from coastal sediment.</title>
        <authorList>
            <person name="Li C.-M."/>
        </authorList>
    </citation>
    <scope>NUCLEOTIDE SEQUENCE [LARGE SCALE GENOMIC DNA]</scope>
    <source>
        <strain evidence="10 11">SEH01</strain>
    </source>
</reference>
<evidence type="ECO:0000256" key="2">
    <source>
        <dbReference type="ARBA" id="ARBA00009347"/>
    </source>
</evidence>
<dbReference type="Gene3D" id="1.20.140.10">
    <property type="entry name" value="Butyryl-CoA Dehydrogenase, subunit A, domain 3"/>
    <property type="match status" value="2"/>
</dbReference>
<dbReference type="Gene3D" id="1.10.540.10">
    <property type="entry name" value="Acyl-CoA dehydrogenase/oxidase, N-terminal domain"/>
    <property type="match status" value="1"/>
</dbReference>
<evidence type="ECO:0000256" key="4">
    <source>
        <dbReference type="ARBA" id="ARBA00022827"/>
    </source>
</evidence>
<comment type="caution">
    <text evidence="10">The sequence shown here is derived from an EMBL/GenBank/DDBJ whole genome shotgun (WGS) entry which is preliminary data.</text>
</comment>
<dbReference type="Proteomes" id="UP000282926">
    <property type="component" value="Unassembled WGS sequence"/>
</dbReference>
<dbReference type="InterPro" id="IPR037069">
    <property type="entry name" value="AcylCoA_DH/ox_N_sf"/>
</dbReference>
<dbReference type="InterPro" id="IPR006091">
    <property type="entry name" value="Acyl-CoA_Oxase/DH_mid-dom"/>
</dbReference>
<evidence type="ECO:0000313" key="11">
    <source>
        <dbReference type="Proteomes" id="UP000282926"/>
    </source>
</evidence>
<protein>
    <submittedName>
        <fullName evidence="10">Acyl-CoA dehydrogenase</fullName>
    </submittedName>
</protein>
<keyword evidence="4 5" id="KW-0274">FAD</keyword>
<dbReference type="InterPro" id="IPR036250">
    <property type="entry name" value="AcylCo_DH-like_C"/>
</dbReference>
<sequence length="599" mass="66466">MIMSAENPQGCAFLTSEVGSERIFTPEDFSEDQRMFGQTATDFMTKEVFPQVETLEKNPSGDFSEMVALLKKSGELGLLMIDIPEQYGGLEVDKTTSMIVIEHLSKYSAWATTYGAHTGIGMQPLLFFGNHEQKAKWLPKFATGEVIGAYALTEPGSGSDALAAKTRAELTEDGEHYILNGSKMWITNAGFADLFTVFAQVEGDKFTAFLVEADREGVSTGAEEHKMGLKGSSTRLLNLENVKVPKENLLGEIGKGHKIAFNILNIGRFKLGVGSLGGGKRTLEVATRYAKERVQFNTPIAQFGAIRAKLAKMAIRLYTLESMSYRVAGYMDRSLDTLDSNAEDYAEQMMKAIEEFAVEDSIMKVYGSEALDFAADEAVQIHGGYGYSAEYEVERLYRDSRINRIFEGTNEINRMLIPGMILKRTMKGQLNLFDMIQKLEVTLAGEAPEVPAQGDDPTLAFEKFLTEQAKKIVVYGANHAIQKHMADLRDQQELLFELADMISAIYAMDSTVARTAQMVETKGFEATELHRAATLVTLAESYNTIRDAAERLLYNLADGEKLDAHLKALDKLTLHPRIDVIGLQKLVADAVVERERYPF</sequence>
<dbReference type="Pfam" id="PF02771">
    <property type="entry name" value="Acyl-CoA_dh_N"/>
    <property type="match status" value="1"/>
</dbReference>
<evidence type="ECO:0000313" key="10">
    <source>
        <dbReference type="EMBL" id="RVU41014.1"/>
    </source>
</evidence>
<comment type="cofactor">
    <cofactor evidence="1 5">
        <name>FAD</name>
        <dbReference type="ChEBI" id="CHEBI:57692"/>
    </cofactor>
</comment>
<feature type="domain" description="Acyl-CoA dehydrogenase/oxidase N-terminal" evidence="8">
    <location>
        <begin position="30"/>
        <end position="145"/>
    </location>
</feature>
<dbReference type="InterPro" id="IPR013786">
    <property type="entry name" value="AcylCoA_DH/ox_N"/>
</dbReference>
<dbReference type="Pfam" id="PF00441">
    <property type="entry name" value="Acyl-CoA_dh_1"/>
    <property type="match status" value="1"/>
</dbReference>
<evidence type="ECO:0000256" key="5">
    <source>
        <dbReference type="RuleBase" id="RU362125"/>
    </source>
</evidence>
<comment type="similarity">
    <text evidence="2 5">Belongs to the acyl-CoA dehydrogenase family.</text>
</comment>
<organism evidence="10 11">
    <name type="scientific">Lujinxingia sediminis</name>
    <dbReference type="NCBI Taxonomy" id="2480984"/>
    <lineage>
        <taxon>Bacteria</taxon>
        <taxon>Deltaproteobacteria</taxon>
        <taxon>Bradymonadales</taxon>
        <taxon>Lujinxingiaceae</taxon>
        <taxon>Lujinxingia</taxon>
    </lineage>
</organism>
<dbReference type="InterPro" id="IPR009075">
    <property type="entry name" value="AcylCo_DH/oxidase_C"/>
</dbReference>
<evidence type="ECO:0000259" key="6">
    <source>
        <dbReference type="Pfam" id="PF00441"/>
    </source>
</evidence>
<gene>
    <name evidence="10" type="ORF">EA187_19125</name>
</gene>
<keyword evidence="3 5" id="KW-0285">Flavoprotein</keyword>
<accession>A0ABY0CNP9</accession>
<evidence type="ECO:0000259" key="7">
    <source>
        <dbReference type="Pfam" id="PF02770"/>
    </source>
</evidence>
<dbReference type="EMBL" id="SADD01000019">
    <property type="protein sequence ID" value="RVU41014.1"/>
    <property type="molecule type" value="Genomic_DNA"/>
</dbReference>
<dbReference type="Pfam" id="PF02770">
    <property type="entry name" value="Acyl-CoA_dh_M"/>
    <property type="match status" value="1"/>
</dbReference>
<feature type="domain" description="Acyl-CoA dehydrogenase/oxidase C-terminal" evidence="6">
    <location>
        <begin position="254"/>
        <end position="417"/>
    </location>
</feature>
<dbReference type="SUPFAM" id="SSF56645">
    <property type="entry name" value="Acyl-CoA dehydrogenase NM domain-like"/>
    <property type="match status" value="1"/>
</dbReference>
<feature type="domain" description="Acyl-CoA dehydrogenase-like C-terminal" evidence="9">
    <location>
        <begin position="468"/>
        <end position="570"/>
    </location>
</feature>
<evidence type="ECO:0000256" key="1">
    <source>
        <dbReference type="ARBA" id="ARBA00001974"/>
    </source>
</evidence>
<dbReference type="PANTHER" id="PTHR43884">
    <property type="entry name" value="ACYL-COA DEHYDROGENASE"/>
    <property type="match status" value="1"/>
</dbReference>
<dbReference type="InterPro" id="IPR009100">
    <property type="entry name" value="AcylCoA_DH/oxidase_NM_dom_sf"/>
</dbReference>
<dbReference type="InterPro" id="IPR046373">
    <property type="entry name" value="Acyl-CoA_Oxase/DH_mid-dom_sf"/>
</dbReference>
<dbReference type="PROSITE" id="PS00073">
    <property type="entry name" value="ACYL_COA_DH_2"/>
    <property type="match status" value="1"/>
</dbReference>
<name>A0ABY0CNP9_9DELT</name>
<dbReference type="SUPFAM" id="SSF47203">
    <property type="entry name" value="Acyl-CoA dehydrogenase C-terminal domain-like"/>
    <property type="match status" value="1"/>
</dbReference>
<dbReference type="InterPro" id="IPR006089">
    <property type="entry name" value="Acyl-CoA_DH_CS"/>
</dbReference>
<feature type="domain" description="Acyl-CoA oxidase/dehydrogenase middle" evidence="7">
    <location>
        <begin position="149"/>
        <end position="242"/>
    </location>
</feature>
<dbReference type="PANTHER" id="PTHR43884:SF12">
    <property type="entry name" value="ISOVALERYL-COA DEHYDROGENASE, MITOCHONDRIAL-RELATED"/>
    <property type="match status" value="1"/>
</dbReference>
<dbReference type="Pfam" id="PF21263">
    <property type="entry name" value="Acyl-CoA-dh_C"/>
    <property type="match status" value="1"/>
</dbReference>
<dbReference type="InterPro" id="IPR049426">
    <property type="entry name" value="Acyl-CoA-dh-like_C"/>
</dbReference>
<evidence type="ECO:0000259" key="8">
    <source>
        <dbReference type="Pfam" id="PF02771"/>
    </source>
</evidence>
<keyword evidence="5" id="KW-0560">Oxidoreductase</keyword>